<feature type="non-terminal residue" evidence="2">
    <location>
        <position position="229"/>
    </location>
</feature>
<sequence length="229" mass="24609">ANMLREKGVTKDVVLAETSTMPYGCRVMAPGKVHISCDAKVICIASFPAKNSNRVFSDLKSLYPLLEPCDNVIASSLSNVNFPVHPLGAVINVGAIETLKNDFYLYKMGLTPSGLRAVKAAYDEIRRIGEAMGIKLIEYPEPTFVDQATIMGAAFDRDLAITEASGPSSMESRYVSEDVPRGLVPTALLANKFNVPAPLLNAIIDLASALNGRDYRKEGTSLEELGVAG</sequence>
<dbReference type="Gene3D" id="1.10.1040.10">
    <property type="entry name" value="N-(1-d-carboxylethyl)-l-norvaline Dehydrogenase, domain 2"/>
    <property type="match status" value="1"/>
</dbReference>
<dbReference type="GO" id="GO:0016491">
    <property type="term" value="F:oxidoreductase activity"/>
    <property type="evidence" value="ECO:0007669"/>
    <property type="project" value="InterPro"/>
</dbReference>
<protein>
    <recommendedName>
        <fullName evidence="1">Opine dehydrogenase domain-containing protein</fullName>
    </recommendedName>
</protein>
<evidence type="ECO:0000259" key="1">
    <source>
        <dbReference type="Pfam" id="PF02317"/>
    </source>
</evidence>
<dbReference type="AlphaFoldDB" id="X1IKZ4"/>
<comment type="caution">
    <text evidence="2">The sequence shown here is derived from an EMBL/GenBank/DDBJ whole genome shotgun (WGS) entry which is preliminary data.</text>
</comment>
<feature type="non-terminal residue" evidence="2">
    <location>
        <position position="1"/>
    </location>
</feature>
<dbReference type="InterPro" id="IPR003421">
    <property type="entry name" value="Opine_DH"/>
</dbReference>
<dbReference type="InterPro" id="IPR008927">
    <property type="entry name" value="6-PGluconate_DH-like_C_sf"/>
</dbReference>
<dbReference type="Gene3D" id="3.40.50.720">
    <property type="entry name" value="NAD(P)-binding Rossmann-like Domain"/>
    <property type="match status" value="1"/>
</dbReference>
<dbReference type="PANTHER" id="PTHR38015:SF1">
    <property type="entry name" value="OPINE DEHYDROGENASE DOMAIN-CONTAINING PROTEIN"/>
    <property type="match status" value="1"/>
</dbReference>
<name>X1IKZ4_9ZZZZ</name>
<accession>X1IKZ4</accession>
<dbReference type="EMBL" id="BARU01040874">
    <property type="protein sequence ID" value="GAH82382.1"/>
    <property type="molecule type" value="Genomic_DNA"/>
</dbReference>
<dbReference type="InterPro" id="IPR051729">
    <property type="entry name" value="Opine/Lysopine_DH"/>
</dbReference>
<dbReference type="PANTHER" id="PTHR38015">
    <property type="entry name" value="BLR6086 PROTEIN"/>
    <property type="match status" value="1"/>
</dbReference>
<dbReference type="SUPFAM" id="SSF48179">
    <property type="entry name" value="6-phosphogluconate dehydrogenase C-terminal domain-like"/>
    <property type="match status" value="1"/>
</dbReference>
<gene>
    <name evidence="2" type="ORF">S03H2_63135</name>
</gene>
<dbReference type="Pfam" id="PF02317">
    <property type="entry name" value="Octopine_DH"/>
    <property type="match status" value="1"/>
</dbReference>
<dbReference type="InterPro" id="IPR013328">
    <property type="entry name" value="6PGD_dom2"/>
</dbReference>
<reference evidence="2" key="1">
    <citation type="journal article" date="2014" name="Front. Microbiol.">
        <title>High frequency of phylogenetically diverse reductive dehalogenase-homologous genes in deep subseafloor sedimentary metagenomes.</title>
        <authorList>
            <person name="Kawai M."/>
            <person name="Futagami T."/>
            <person name="Toyoda A."/>
            <person name="Takaki Y."/>
            <person name="Nishi S."/>
            <person name="Hori S."/>
            <person name="Arai W."/>
            <person name="Tsubouchi T."/>
            <person name="Morono Y."/>
            <person name="Uchiyama I."/>
            <person name="Ito T."/>
            <person name="Fujiyama A."/>
            <person name="Inagaki F."/>
            <person name="Takami H."/>
        </authorList>
    </citation>
    <scope>NUCLEOTIDE SEQUENCE</scope>
    <source>
        <strain evidence="2">Expedition CK06-06</strain>
    </source>
</reference>
<organism evidence="2">
    <name type="scientific">marine sediment metagenome</name>
    <dbReference type="NCBI Taxonomy" id="412755"/>
    <lineage>
        <taxon>unclassified sequences</taxon>
        <taxon>metagenomes</taxon>
        <taxon>ecological metagenomes</taxon>
    </lineage>
</organism>
<feature type="domain" description="Opine dehydrogenase" evidence="1">
    <location>
        <begin position="68"/>
        <end position="210"/>
    </location>
</feature>
<evidence type="ECO:0000313" key="2">
    <source>
        <dbReference type="EMBL" id="GAH82382.1"/>
    </source>
</evidence>
<proteinExistence type="predicted"/>